<dbReference type="RefSeq" id="WP_421603142.1">
    <property type="nucleotide sequence ID" value="NZ_JAAEFP010000004.1"/>
</dbReference>
<comment type="caution">
    <text evidence="2">The sequence shown here is derived from an EMBL/GenBank/DDBJ whole genome shotgun (WGS) entry which is preliminary data.</text>
</comment>
<dbReference type="SUPFAM" id="SSF63825">
    <property type="entry name" value="YWTD domain"/>
    <property type="match status" value="1"/>
</dbReference>
<organism evidence="2">
    <name type="scientific">Acinetobacter baumannii</name>
    <dbReference type="NCBI Taxonomy" id="470"/>
    <lineage>
        <taxon>Bacteria</taxon>
        <taxon>Pseudomonadati</taxon>
        <taxon>Pseudomonadota</taxon>
        <taxon>Gammaproteobacteria</taxon>
        <taxon>Moraxellales</taxon>
        <taxon>Moraxellaceae</taxon>
        <taxon>Acinetobacter</taxon>
        <taxon>Acinetobacter calcoaceticus/baumannii complex</taxon>
    </lineage>
</organism>
<proteinExistence type="predicted"/>
<protein>
    <submittedName>
        <fullName evidence="2">Sorbosone dehydrogenase family protein</fullName>
    </submittedName>
</protein>
<dbReference type="Pfam" id="PF23500">
    <property type="entry name" value="DUF7133"/>
    <property type="match status" value="1"/>
</dbReference>
<feature type="non-terminal residue" evidence="2">
    <location>
        <position position="177"/>
    </location>
</feature>
<accession>A0A6B2IBV2</accession>
<sequence length="177" mass="19101">MLTRFLLPILGTTVLVTGCASSSQYPINESYGPEPKLPEPKTSLFPTVNIAPAQGWPSGVMPTPAEGLKVKAFAKGLEHPRWLYVLPNGDVLVAETDAPPKPEDSKGIKGKIMTFVMRRAGSSHPSANRISLLRDTNGDGIADQKTVFLKNLNSPFGMALVGNHLYVANTDSLMRFP</sequence>
<dbReference type="InterPro" id="IPR055557">
    <property type="entry name" value="DUF7133"/>
</dbReference>
<dbReference type="PROSITE" id="PS51257">
    <property type="entry name" value="PROKAR_LIPOPROTEIN"/>
    <property type="match status" value="1"/>
</dbReference>
<evidence type="ECO:0000313" key="2">
    <source>
        <dbReference type="EMBL" id="NDN06521.1"/>
    </source>
</evidence>
<gene>
    <name evidence="2" type="ORF">GY141_04110</name>
</gene>
<evidence type="ECO:0000259" key="1">
    <source>
        <dbReference type="Pfam" id="PF23500"/>
    </source>
</evidence>
<feature type="domain" description="DUF7133" evidence="1">
    <location>
        <begin position="84"/>
        <end position="172"/>
    </location>
</feature>
<dbReference type="AlphaFoldDB" id="A0A6B2IBV2"/>
<reference evidence="2" key="1">
    <citation type="submission" date="2020-01" db="EMBL/GenBank/DDBJ databases">
        <title>Whole genome shot-gun sequencing of Carbapenem resistant A. baumannii from clinical specimens.</title>
        <authorList>
            <person name="Veeraraghavan B."/>
            <person name="Vijaya Kumar S."/>
            <person name="Vasudevan K."/>
            <person name="Lincy M."/>
            <person name="Kirubananthan A."/>
        </authorList>
    </citation>
    <scope>NUCLEOTIDE SEQUENCE</scope>
    <source>
        <strain evidence="2">BA17806</strain>
    </source>
</reference>
<dbReference type="EMBL" id="JAAEGQ010000003">
    <property type="protein sequence ID" value="NDN06521.1"/>
    <property type="molecule type" value="Genomic_DNA"/>
</dbReference>
<name>A0A6B2IBV2_ACIBA</name>